<accession>A0A1M7EZR4</accession>
<feature type="region of interest" description="Disordered" evidence="1">
    <location>
        <begin position="1"/>
        <end position="22"/>
    </location>
</feature>
<dbReference type="STRING" id="337701.SAMN05444398_10818"/>
<reference evidence="2 3" key="1">
    <citation type="submission" date="2016-11" db="EMBL/GenBank/DDBJ databases">
        <authorList>
            <person name="Jaros S."/>
            <person name="Januszkiewicz K."/>
            <person name="Wedrychowicz H."/>
        </authorList>
    </citation>
    <scope>NUCLEOTIDE SEQUENCE [LARGE SCALE GENOMIC DNA]</scope>
    <source>
        <strain evidence="2 3">DSM 29589</strain>
    </source>
</reference>
<dbReference type="Proteomes" id="UP000183974">
    <property type="component" value="Unassembled WGS sequence"/>
</dbReference>
<name>A0A1M7EZR4_9RHOB</name>
<evidence type="ECO:0000313" key="2">
    <source>
        <dbReference type="EMBL" id="SHL97156.1"/>
    </source>
</evidence>
<sequence length="72" mass="8114">MNLQNQRGLTSPGYSDLERRARGPLMLRRCRDAKRQEVASSDSQERTETPGCRWAVGSAAGIVAERIRRRNA</sequence>
<protein>
    <submittedName>
        <fullName evidence="2">Uncharacterized protein</fullName>
    </submittedName>
</protein>
<feature type="compositionally biased region" description="Polar residues" evidence="1">
    <location>
        <begin position="1"/>
        <end position="13"/>
    </location>
</feature>
<evidence type="ECO:0000313" key="3">
    <source>
        <dbReference type="Proteomes" id="UP000183974"/>
    </source>
</evidence>
<keyword evidence="3" id="KW-1185">Reference proteome</keyword>
<dbReference type="AlphaFoldDB" id="A0A1M7EZR4"/>
<dbReference type="EMBL" id="FRBR01000008">
    <property type="protein sequence ID" value="SHL97156.1"/>
    <property type="molecule type" value="Genomic_DNA"/>
</dbReference>
<proteinExistence type="predicted"/>
<organism evidence="2 3">
    <name type="scientific">Roseovarius pacificus</name>
    <dbReference type="NCBI Taxonomy" id="337701"/>
    <lineage>
        <taxon>Bacteria</taxon>
        <taxon>Pseudomonadati</taxon>
        <taxon>Pseudomonadota</taxon>
        <taxon>Alphaproteobacteria</taxon>
        <taxon>Rhodobacterales</taxon>
        <taxon>Roseobacteraceae</taxon>
        <taxon>Roseovarius</taxon>
    </lineage>
</organism>
<gene>
    <name evidence="2" type="ORF">SAMN05444398_10818</name>
</gene>
<evidence type="ECO:0000256" key="1">
    <source>
        <dbReference type="SAM" id="MobiDB-lite"/>
    </source>
</evidence>